<protein>
    <recommendedName>
        <fullName evidence="7">DNA 3'-5' helicase</fullName>
        <ecNumber evidence="7">5.6.2.4</ecNumber>
    </recommendedName>
</protein>
<dbReference type="InterPro" id="IPR014017">
    <property type="entry name" value="DNA_helicase_UvrD-like_C"/>
</dbReference>
<dbReference type="PROSITE" id="PS51198">
    <property type="entry name" value="UVRD_HELICASE_ATP_BIND"/>
    <property type="match status" value="1"/>
</dbReference>
<evidence type="ECO:0000256" key="4">
    <source>
        <dbReference type="ARBA" id="ARBA00022840"/>
    </source>
</evidence>
<evidence type="ECO:0000256" key="10">
    <source>
        <dbReference type="SAM" id="MobiDB-lite"/>
    </source>
</evidence>
<keyword evidence="3 9" id="KW-0347">Helicase</keyword>
<evidence type="ECO:0000256" key="1">
    <source>
        <dbReference type="ARBA" id="ARBA00022741"/>
    </source>
</evidence>
<comment type="catalytic activity">
    <reaction evidence="6">
        <text>Couples ATP hydrolysis with the unwinding of duplex DNA by translocating in the 3'-5' direction.</text>
        <dbReference type="EC" id="5.6.2.4"/>
    </reaction>
</comment>
<keyword evidence="1 9" id="KW-0547">Nucleotide-binding</keyword>
<dbReference type="Gene3D" id="3.40.50.300">
    <property type="entry name" value="P-loop containing nucleotide triphosphate hydrolases"/>
    <property type="match status" value="2"/>
</dbReference>
<evidence type="ECO:0000256" key="3">
    <source>
        <dbReference type="ARBA" id="ARBA00022806"/>
    </source>
</evidence>
<dbReference type="RefSeq" id="WP_379719296.1">
    <property type="nucleotide sequence ID" value="NZ_JBHSMS010000026.1"/>
</dbReference>
<dbReference type="Pfam" id="PF13361">
    <property type="entry name" value="UvrD_C"/>
    <property type="match status" value="1"/>
</dbReference>
<dbReference type="EC" id="5.6.2.4" evidence="7"/>
<comment type="caution">
    <text evidence="12">The sequence shown here is derived from an EMBL/GenBank/DDBJ whole genome shotgun (WGS) entry which is preliminary data.</text>
</comment>
<dbReference type="SUPFAM" id="SSF52540">
    <property type="entry name" value="P-loop containing nucleoside triphosphate hydrolases"/>
    <property type="match status" value="1"/>
</dbReference>
<feature type="domain" description="UvrD-like helicase ATP-binding" evidence="11">
    <location>
        <begin position="14"/>
        <end position="275"/>
    </location>
</feature>
<dbReference type="Pfam" id="PF00580">
    <property type="entry name" value="UvrD-helicase"/>
    <property type="match status" value="1"/>
</dbReference>
<reference evidence="13" key="1">
    <citation type="journal article" date="2019" name="Int. J. Syst. Evol. Microbiol.">
        <title>The Global Catalogue of Microorganisms (GCM) 10K type strain sequencing project: providing services to taxonomists for standard genome sequencing and annotation.</title>
        <authorList>
            <consortium name="The Broad Institute Genomics Platform"/>
            <consortium name="The Broad Institute Genome Sequencing Center for Infectious Disease"/>
            <person name="Wu L."/>
            <person name="Ma J."/>
        </authorList>
    </citation>
    <scope>NUCLEOTIDE SEQUENCE [LARGE SCALE GENOMIC DNA]</scope>
    <source>
        <strain evidence="13">CCUG 38813</strain>
    </source>
</reference>
<dbReference type="InterPro" id="IPR027417">
    <property type="entry name" value="P-loop_NTPase"/>
</dbReference>
<dbReference type="InterPro" id="IPR014016">
    <property type="entry name" value="UvrD-like_ATP-bd"/>
</dbReference>
<evidence type="ECO:0000256" key="6">
    <source>
        <dbReference type="ARBA" id="ARBA00034617"/>
    </source>
</evidence>
<organism evidence="12 13">
    <name type="scientific">Massilia jejuensis</name>
    <dbReference type="NCBI Taxonomy" id="648894"/>
    <lineage>
        <taxon>Bacteria</taxon>
        <taxon>Pseudomonadati</taxon>
        <taxon>Pseudomonadota</taxon>
        <taxon>Betaproteobacteria</taxon>
        <taxon>Burkholderiales</taxon>
        <taxon>Oxalobacteraceae</taxon>
        <taxon>Telluria group</taxon>
        <taxon>Massilia</taxon>
    </lineage>
</organism>
<evidence type="ECO:0000313" key="12">
    <source>
        <dbReference type="EMBL" id="MFC5511082.1"/>
    </source>
</evidence>
<keyword evidence="4 9" id="KW-0067">ATP-binding</keyword>
<keyword evidence="5" id="KW-0413">Isomerase</keyword>
<comment type="catalytic activity">
    <reaction evidence="8">
        <text>ATP + H2O = ADP + phosphate + H(+)</text>
        <dbReference type="Rhea" id="RHEA:13065"/>
        <dbReference type="ChEBI" id="CHEBI:15377"/>
        <dbReference type="ChEBI" id="CHEBI:15378"/>
        <dbReference type="ChEBI" id="CHEBI:30616"/>
        <dbReference type="ChEBI" id="CHEBI:43474"/>
        <dbReference type="ChEBI" id="CHEBI:456216"/>
        <dbReference type="EC" id="5.6.2.4"/>
    </reaction>
</comment>
<dbReference type="Proteomes" id="UP001596031">
    <property type="component" value="Unassembled WGS sequence"/>
</dbReference>
<dbReference type="InterPro" id="IPR000212">
    <property type="entry name" value="DNA_helicase_UvrD/REP"/>
</dbReference>
<evidence type="ECO:0000259" key="11">
    <source>
        <dbReference type="PROSITE" id="PS51198"/>
    </source>
</evidence>
<keyword evidence="2 9" id="KW-0378">Hydrolase</keyword>
<evidence type="ECO:0000256" key="9">
    <source>
        <dbReference type="PROSITE-ProRule" id="PRU00560"/>
    </source>
</evidence>
<sequence>MKQTHSISKIPQFSTLTREQGGVIVSQGKNLKVVARAGSGKTKVAMAYAAARPKARGLYLAFGKPTQLEASSRLKDLSVNTEARTGHSLAWGGFGSKLEAAGKLSSNGSLRTGTTAQLLGSNWPIAKAVNEVVKNYMCSADQVISEKHLPDERDCPIVRSAAGAVMDNAKTFWNRLTDLNDHDAKAVPDVYIKQWVNSKPVLGYDFILFDECQDANPLMSELVNQQDHCSRLYIGDPHQSIYGFRGAVDAMSELQVDETHTLTASFRFSKNIGVLASTFLRHWKQEPLPLRGLGAGGHIVPGDQQAYLARTVAGLIGKGFELHMKGKRMHWVKGFEDYRIAPIMEAYRLYKGESSGGFHDPVLKLMRSWTELADYVEVTGDAEAGSVFRLIEQYKDEIPNIIDTLKREQVRTAKDAPYVLTTAHKAKGLEWPVVRLINDFFSFKDPSDATKWLPPKRIDPQEANLAYVTLTRAMKAVAPTPEMVEWFRQQPDTQHLFPAPVEKAAPAAVAAPAEPEPSSLQRAA</sequence>
<evidence type="ECO:0000256" key="2">
    <source>
        <dbReference type="ARBA" id="ARBA00022801"/>
    </source>
</evidence>
<dbReference type="EMBL" id="JBHSMS010000026">
    <property type="protein sequence ID" value="MFC5511082.1"/>
    <property type="molecule type" value="Genomic_DNA"/>
</dbReference>
<name>A0ABW0PHS5_9BURK</name>
<accession>A0ABW0PHS5</accession>
<gene>
    <name evidence="12" type="ORF">ACFPOU_08075</name>
</gene>
<feature type="binding site" evidence="9">
    <location>
        <begin position="35"/>
        <end position="42"/>
    </location>
    <ligand>
        <name>ATP</name>
        <dbReference type="ChEBI" id="CHEBI:30616"/>
    </ligand>
</feature>
<feature type="compositionally biased region" description="Low complexity" evidence="10">
    <location>
        <begin position="500"/>
        <end position="517"/>
    </location>
</feature>
<keyword evidence="13" id="KW-1185">Reference proteome</keyword>
<evidence type="ECO:0000256" key="7">
    <source>
        <dbReference type="ARBA" id="ARBA00034808"/>
    </source>
</evidence>
<dbReference type="PANTHER" id="PTHR11070:SF30">
    <property type="entry name" value="F-BOX DNA HELICASE 1"/>
    <property type="match status" value="1"/>
</dbReference>
<proteinExistence type="predicted"/>
<feature type="region of interest" description="Disordered" evidence="10">
    <location>
        <begin position="500"/>
        <end position="524"/>
    </location>
</feature>
<evidence type="ECO:0000256" key="5">
    <source>
        <dbReference type="ARBA" id="ARBA00023235"/>
    </source>
</evidence>
<evidence type="ECO:0000256" key="8">
    <source>
        <dbReference type="ARBA" id="ARBA00048988"/>
    </source>
</evidence>
<evidence type="ECO:0000313" key="13">
    <source>
        <dbReference type="Proteomes" id="UP001596031"/>
    </source>
</evidence>
<dbReference type="PANTHER" id="PTHR11070">
    <property type="entry name" value="UVRD / RECB / PCRA DNA HELICASE FAMILY MEMBER"/>
    <property type="match status" value="1"/>
</dbReference>